<reference evidence="1" key="1">
    <citation type="submission" date="2018-11" db="EMBL/GenBank/DDBJ databases">
        <title>The sequence and de novo assembly of Larimichthys crocea genome using PacBio and Hi-C technologies.</title>
        <authorList>
            <person name="Xu P."/>
            <person name="Chen B."/>
            <person name="Zhou Z."/>
            <person name="Ke Q."/>
            <person name="Wu Y."/>
            <person name="Bai H."/>
            <person name="Pu F."/>
        </authorList>
    </citation>
    <scope>NUCLEOTIDE SEQUENCE</scope>
    <source>
        <tissue evidence="1">Muscle</tissue>
    </source>
</reference>
<evidence type="ECO:0000313" key="1">
    <source>
        <dbReference type="EMBL" id="TMS06107.1"/>
    </source>
</evidence>
<accession>A0ACD3QGF1</accession>
<gene>
    <name evidence="1" type="ORF">E3U43_015866</name>
</gene>
<keyword evidence="2" id="KW-1185">Reference proteome</keyword>
<dbReference type="EMBL" id="CM011692">
    <property type="protein sequence ID" value="TMS06107.1"/>
    <property type="molecule type" value="Genomic_DNA"/>
</dbReference>
<proteinExistence type="predicted"/>
<evidence type="ECO:0000313" key="2">
    <source>
        <dbReference type="Proteomes" id="UP000793456"/>
    </source>
</evidence>
<protein>
    <submittedName>
        <fullName evidence="1">Uncharacterized protein</fullName>
    </submittedName>
</protein>
<name>A0ACD3QGF1_LARCR</name>
<dbReference type="Proteomes" id="UP000793456">
    <property type="component" value="Chromosome XIX"/>
</dbReference>
<organism evidence="1 2">
    <name type="scientific">Larimichthys crocea</name>
    <name type="common">Large yellow croaker</name>
    <name type="synonym">Pseudosciaena crocea</name>
    <dbReference type="NCBI Taxonomy" id="215358"/>
    <lineage>
        <taxon>Eukaryota</taxon>
        <taxon>Metazoa</taxon>
        <taxon>Chordata</taxon>
        <taxon>Craniata</taxon>
        <taxon>Vertebrata</taxon>
        <taxon>Euteleostomi</taxon>
        <taxon>Actinopterygii</taxon>
        <taxon>Neopterygii</taxon>
        <taxon>Teleostei</taxon>
        <taxon>Neoteleostei</taxon>
        <taxon>Acanthomorphata</taxon>
        <taxon>Eupercaria</taxon>
        <taxon>Sciaenidae</taxon>
        <taxon>Larimichthys</taxon>
    </lineage>
</organism>
<comment type="caution">
    <text evidence="1">The sequence shown here is derived from an EMBL/GenBank/DDBJ whole genome shotgun (WGS) entry which is preliminary data.</text>
</comment>
<sequence>MRKMFCTSSVTQRTVQMKFWKRATHRLHASRPHRALFANAKGESVYNINNVVIPMSAAKVEKLQYKDILTPSWRVVDTSPQMNRKAETVEDNEEGQLEDLTDEVFAQRHLALEQREKLRWGSWGKRKCCRRPQRSGSRLSGSGGVLCTSGEESSVELSCAQLDTDEQQSSEEWLQPQTPWEQRVFPLVEDDEEALFHSDLQKVPEWSECSSAFHHIKELQLPSLTSSVVWCYSAVWWTKHNTRWQLRGQCLTFLTYFPTSGTMWRKCALGTLTRDILYIQFSDLM</sequence>